<evidence type="ECO:0000256" key="2">
    <source>
        <dbReference type="ARBA" id="ARBA00005619"/>
    </source>
</evidence>
<keyword evidence="12" id="KW-1185">Reference proteome</keyword>
<comment type="subcellular location">
    <subcellularLocation>
        <location evidence="1">Endoplasmic reticulum membrane</location>
        <topology evidence="1">Single-pass membrane protein</topology>
    </subcellularLocation>
</comment>
<dbReference type="InterPro" id="IPR027417">
    <property type="entry name" value="P-loop_NTPase"/>
</dbReference>
<dbReference type="Gene3D" id="3.40.50.300">
    <property type="entry name" value="P-loop containing nucleotide triphosphate hydrolases"/>
    <property type="match status" value="1"/>
</dbReference>
<dbReference type="InterPro" id="IPR019009">
    <property type="entry name" value="SRP_receptor_beta_su"/>
</dbReference>
<sequence>MGIADPSCLAGQDVPLTYTSFKVNEYQGFLADNGRQLNLVDFPGSERLRKQLFSKYLHERRSSLKAVVFVVDSSTFGRKARDVAELFYDALYESGKQVPFLVACSKQDSSTAKSAQAIRSALEREFGLINGTRSAALETTNGDREKRTLTDSGKNFQWSDLSSTGVEFVECCAVSDREEEIPDLEPIKKWISNL</sequence>
<keyword evidence="9" id="KW-0472">Membrane</keyword>
<organism evidence="11 12">
    <name type="scientific">Gnathostoma spinigerum</name>
    <dbReference type="NCBI Taxonomy" id="75299"/>
    <lineage>
        <taxon>Eukaryota</taxon>
        <taxon>Metazoa</taxon>
        <taxon>Ecdysozoa</taxon>
        <taxon>Nematoda</taxon>
        <taxon>Chromadorea</taxon>
        <taxon>Rhabditida</taxon>
        <taxon>Spirurina</taxon>
        <taxon>Gnathostomatomorpha</taxon>
        <taxon>Gnathostomatoidea</taxon>
        <taxon>Gnathostomatidae</taxon>
        <taxon>Gnathostoma</taxon>
    </lineage>
</organism>
<evidence type="ECO:0000256" key="6">
    <source>
        <dbReference type="ARBA" id="ARBA00022824"/>
    </source>
</evidence>
<dbReference type="Proteomes" id="UP001608902">
    <property type="component" value="Unassembled WGS sequence"/>
</dbReference>
<keyword evidence="5" id="KW-0547">Nucleotide-binding</keyword>
<gene>
    <name evidence="11" type="ORF">AB6A40_001876</name>
</gene>
<keyword evidence="8" id="KW-0342">GTP-binding</keyword>
<evidence type="ECO:0000256" key="10">
    <source>
        <dbReference type="ARBA" id="ARBA00023170"/>
    </source>
</evidence>
<evidence type="ECO:0000256" key="8">
    <source>
        <dbReference type="ARBA" id="ARBA00023134"/>
    </source>
</evidence>
<evidence type="ECO:0000256" key="9">
    <source>
        <dbReference type="ARBA" id="ARBA00023136"/>
    </source>
</evidence>
<proteinExistence type="inferred from homology"/>
<keyword evidence="6" id="KW-0256">Endoplasmic reticulum</keyword>
<dbReference type="Pfam" id="PF09439">
    <property type="entry name" value="SRPRB"/>
    <property type="match status" value="1"/>
</dbReference>
<evidence type="ECO:0000256" key="7">
    <source>
        <dbReference type="ARBA" id="ARBA00022989"/>
    </source>
</evidence>
<keyword evidence="4" id="KW-0812">Transmembrane</keyword>
<dbReference type="GO" id="GO:0005525">
    <property type="term" value="F:GTP binding"/>
    <property type="evidence" value="ECO:0007669"/>
    <property type="project" value="UniProtKB-KW"/>
</dbReference>
<evidence type="ECO:0000256" key="3">
    <source>
        <dbReference type="ARBA" id="ARBA00020256"/>
    </source>
</evidence>
<keyword evidence="10" id="KW-0675">Receptor</keyword>
<evidence type="ECO:0000256" key="1">
    <source>
        <dbReference type="ARBA" id="ARBA00004389"/>
    </source>
</evidence>
<dbReference type="SUPFAM" id="SSF52540">
    <property type="entry name" value="P-loop containing nucleoside triphosphate hydrolases"/>
    <property type="match status" value="1"/>
</dbReference>
<protein>
    <recommendedName>
        <fullName evidence="3">Signal recognition particle receptor subunit beta</fullName>
    </recommendedName>
</protein>
<accession>A0ABD6EEQ6</accession>
<dbReference type="GO" id="GO:0005789">
    <property type="term" value="C:endoplasmic reticulum membrane"/>
    <property type="evidence" value="ECO:0007669"/>
    <property type="project" value="UniProtKB-SubCell"/>
</dbReference>
<evidence type="ECO:0000313" key="12">
    <source>
        <dbReference type="Proteomes" id="UP001608902"/>
    </source>
</evidence>
<reference evidence="11 12" key="1">
    <citation type="submission" date="2024-08" db="EMBL/GenBank/DDBJ databases">
        <title>Gnathostoma spinigerum genome.</title>
        <authorList>
            <person name="Gonzalez-Bertolin B."/>
            <person name="Monzon S."/>
            <person name="Zaballos A."/>
            <person name="Jimenez P."/>
            <person name="Dekumyoy P."/>
            <person name="Varona S."/>
            <person name="Cuesta I."/>
            <person name="Sumanam S."/>
            <person name="Adisakwattana P."/>
            <person name="Gasser R.B."/>
            <person name="Hernandez-Gonzalez A."/>
            <person name="Young N.D."/>
            <person name="Perteguer M.J."/>
        </authorList>
    </citation>
    <scope>NUCLEOTIDE SEQUENCE [LARGE SCALE GENOMIC DNA]</scope>
    <source>
        <strain evidence="11">AL3</strain>
        <tissue evidence="11">Liver</tissue>
    </source>
</reference>
<dbReference type="EMBL" id="JBGFUD010000751">
    <property type="protein sequence ID" value="MFH4975167.1"/>
    <property type="molecule type" value="Genomic_DNA"/>
</dbReference>
<keyword evidence="7" id="KW-1133">Transmembrane helix</keyword>
<name>A0ABD6EEQ6_9BILA</name>
<dbReference type="AlphaFoldDB" id="A0ABD6EEQ6"/>
<comment type="caution">
    <text evidence="11">The sequence shown here is derived from an EMBL/GenBank/DDBJ whole genome shotgun (WGS) entry which is preliminary data.</text>
</comment>
<evidence type="ECO:0000313" key="11">
    <source>
        <dbReference type="EMBL" id="MFH4975167.1"/>
    </source>
</evidence>
<comment type="similarity">
    <text evidence="2">Belongs to the SRP receptor beta subunit family.</text>
</comment>
<evidence type="ECO:0000256" key="5">
    <source>
        <dbReference type="ARBA" id="ARBA00022741"/>
    </source>
</evidence>
<evidence type="ECO:0000256" key="4">
    <source>
        <dbReference type="ARBA" id="ARBA00022692"/>
    </source>
</evidence>